<feature type="transmembrane region" description="Helical" evidence="1">
    <location>
        <begin position="6"/>
        <end position="27"/>
    </location>
</feature>
<dbReference type="InterPro" id="IPR058653">
    <property type="entry name" value="NfeD2_TM"/>
</dbReference>
<dbReference type="EMBL" id="CP000473">
    <property type="protein sequence ID" value="ABJ85531.1"/>
    <property type="molecule type" value="Genomic_DNA"/>
</dbReference>
<dbReference type="AlphaFoldDB" id="Q01XT4"/>
<evidence type="ECO:0000313" key="3">
    <source>
        <dbReference type="EMBL" id="ABJ85531.1"/>
    </source>
</evidence>
<reference evidence="3" key="1">
    <citation type="submission" date="2006-10" db="EMBL/GenBank/DDBJ databases">
        <title>Complete sequence of Solibacter usitatus Ellin6076.</title>
        <authorList>
            <consortium name="US DOE Joint Genome Institute"/>
            <person name="Copeland A."/>
            <person name="Lucas S."/>
            <person name="Lapidus A."/>
            <person name="Barry K."/>
            <person name="Detter J.C."/>
            <person name="Glavina del Rio T."/>
            <person name="Hammon N."/>
            <person name="Israni S."/>
            <person name="Dalin E."/>
            <person name="Tice H."/>
            <person name="Pitluck S."/>
            <person name="Thompson L.S."/>
            <person name="Brettin T."/>
            <person name="Bruce D."/>
            <person name="Han C."/>
            <person name="Tapia R."/>
            <person name="Gilna P."/>
            <person name="Schmutz J."/>
            <person name="Larimer F."/>
            <person name="Land M."/>
            <person name="Hauser L."/>
            <person name="Kyrpides N."/>
            <person name="Mikhailova N."/>
            <person name="Janssen P.H."/>
            <person name="Kuske C.R."/>
            <person name="Richardson P."/>
        </authorList>
    </citation>
    <scope>NUCLEOTIDE SEQUENCE</scope>
    <source>
        <strain evidence="3">Ellin6076</strain>
    </source>
</reference>
<protein>
    <recommendedName>
        <fullName evidence="2">Membrane protein NfeD2 N-terminal transmembrane domain-containing protein</fullName>
    </recommendedName>
</protein>
<feature type="transmembrane region" description="Helical" evidence="1">
    <location>
        <begin position="55"/>
        <end position="75"/>
    </location>
</feature>
<organism evidence="3">
    <name type="scientific">Solibacter usitatus (strain Ellin6076)</name>
    <dbReference type="NCBI Taxonomy" id="234267"/>
    <lineage>
        <taxon>Bacteria</taxon>
        <taxon>Pseudomonadati</taxon>
        <taxon>Acidobacteriota</taxon>
        <taxon>Terriglobia</taxon>
        <taxon>Bryobacterales</taxon>
        <taxon>Solibacteraceae</taxon>
        <taxon>Candidatus Solibacter</taxon>
    </lineage>
</organism>
<keyword evidence="1" id="KW-0812">Transmembrane</keyword>
<sequence precursor="true">MTWSAFYLICFLVGFGMSVLSLLAGSVHMHLPHLHLHGGVHVGHAHGGGSSGPSWFNMGTIAAFLAWFGGTGYLLEHYYAVWFVAALGIATVSGLGGASVVFWFLARVLMSREEALDPADYDMVGVLGKLSLPIRPGGTGELIYAQGGTRRVAGARAESGSAIGKGAEVVVTRYEKGIAYVRPWDEFSGGLEEKS</sequence>
<proteinExistence type="predicted"/>
<dbReference type="KEGG" id="sus:Acid_4572"/>
<dbReference type="Pfam" id="PF25842">
    <property type="entry name" value="NfeD_TM"/>
    <property type="match status" value="1"/>
</dbReference>
<evidence type="ECO:0000256" key="1">
    <source>
        <dbReference type="SAM" id="Phobius"/>
    </source>
</evidence>
<dbReference type="OrthoDB" id="119631at2"/>
<accession>Q01XT4</accession>
<dbReference type="Gene3D" id="2.40.50.140">
    <property type="entry name" value="Nucleic acid-binding proteins"/>
    <property type="match status" value="1"/>
</dbReference>
<feature type="domain" description="Membrane protein NfeD2 N-terminal transmembrane" evidence="2">
    <location>
        <begin position="3"/>
        <end position="113"/>
    </location>
</feature>
<dbReference type="HOGENOM" id="CLU_1313957_0_0_0"/>
<dbReference type="InParanoid" id="Q01XT4"/>
<dbReference type="eggNOG" id="COG1585">
    <property type="taxonomic scope" value="Bacteria"/>
</dbReference>
<keyword evidence="1" id="KW-0472">Membrane</keyword>
<keyword evidence="1" id="KW-1133">Transmembrane helix</keyword>
<feature type="transmembrane region" description="Helical" evidence="1">
    <location>
        <begin position="81"/>
        <end position="106"/>
    </location>
</feature>
<dbReference type="STRING" id="234267.Acid_4572"/>
<name>Q01XT4_SOLUE</name>
<dbReference type="InterPro" id="IPR012340">
    <property type="entry name" value="NA-bd_OB-fold"/>
</dbReference>
<gene>
    <name evidence="3" type="ordered locus">Acid_4572</name>
</gene>
<evidence type="ECO:0000259" key="2">
    <source>
        <dbReference type="Pfam" id="PF25842"/>
    </source>
</evidence>